<dbReference type="OrthoDB" id="9113103at2"/>
<evidence type="ECO:0000256" key="1">
    <source>
        <dbReference type="SAM" id="SignalP"/>
    </source>
</evidence>
<feature type="domain" description="BON" evidence="2">
    <location>
        <begin position="55"/>
        <end position="125"/>
    </location>
</feature>
<dbReference type="PROSITE" id="PS50914">
    <property type="entry name" value="BON"/>
    <property type="match status" value="1"/>
</dbReference>
<accession>A0A3D8K6J0</accession>
<dbReference type="RefSeq" id="WP_115531764.1">
    <property type="nucleotide sequence ID" value="NZ_QRGA01000001.1"/>
</dbReference>
<protein>
    <submittedName>
        <fullName evidence="3">BON domain-containing protein</fullName>
    </submittedName>
</protein>
<dbReference type="PROSITE" id="PS51257">
    <property type="entry name" value="PROKAR_LIPOPROTEIN"/>
    <property type="match status" value="1"/>
</dbReference>
<comment type="caution">
    <text evidence="3">The sequence shown here is derived from an EMBL/GenBank/DDBJ whole genome shotgun (WGS) entry which is preliminary data.</text>
</comment>
<gene>
    <name evidence="3" type="ORF">DWV00_01555</name>
</gene>
<dbReference type="EMBL" id="QRGA01000001">
    <property type="protein sequence ID" value="RDV00495.1"/>
    <property type="molecule type" value="Genomic_DNA"/>
</dbReference>
<evidence type="ECO:0000313" key="4">
    <source>
        <dbReference type="Proteomes" id="UP000256838"/>
    </source>
</evidence>
<name>A0A3D8K6J0_9BURK</name>
<sequence>MNLKSVLVAGALAACTYATANAETASTVKASEDSCTMLNMTTGTPTAAKKAQRAANRELAHRVREQLSHTQGLENTSIVVFAMADTGKIVLAGLIQEANQDQIASDAAKQVQGVSAVNSQMTIREEGS</sequence>
<evidence type="ECO:0000313" key="3">
    <source>
        <dbReference type="EMBL" id="RDV00495.1"/>
    </source>
</evidence>
<evidence type="ECO:0000259" key="2">
    <source>
        <dbReference type="PROSITE" id="PS50914"/>
    </source>
</evidence>
<keyword evidence="1" id="KW-0732">Signal</keyword>
<organism evidence="3 4">
    <name type="scientific">Trinickia dinghuensis</name>
    <dbReference type="NCBI Taxonomy" id="2291023"/>
    <lineage>
        <taxon>Bacteria</taxon>
        <taxon>Pseudomonadati</taxon>
        <taxon>Pseudomonadota</taxon>
        <taxon>Betaproteobacteria</taxon>
        <taxon>Burkholderiales</taxon>
        <taxon>Burkholderiaceae</taxon>
        <taxon>Trinickia</taxon>
    </lineage>
</organism>
<feature type="chain" id="PRO_5017751531" evidence="1">
    <location>
        <begin position="21"/>
        <end position="128"/>
    </location>
</feature>
<feature type="signal peptide" evidence="1">
    <location>
        <begin position="1"/>
        <end position="20"/>
    </location>
</feature>
<dbReference type="InterPro" id="IPR007055">
    <property type="entry name" value="BON_dom"/>
</dbReference>
<keyword evidence="4" id="KW-1185">Reference proteome</keyword>
<proteinExistence type="predicted"/>
<dbReference type="Proteomes" id="UP000256838">
    <property type="component" value="Unassembled WGS sequence"/>
</dbReference>
<reference evidence="3 4" key="1">
    <citation type="submission" date="2018-08" db="EMBL/GenBank/DDBJ databases">
        <title>Paraburkholderia sp. DHOM06 isolated from forest soil.</title>
        <authorList>
            <person name="Gao Z.-H."/>
            <person name="Qiu L.-H."/>
        </authorList>
    </citation>
    <scope>NUCLEOTIDE SEQUENCE [LARGE SCALE GENOMIC DNA]</scope>
    <source>
        <strain evidence="3 4">DHOM06</strain>
    </source>
</reference>
<dbReference type="AlphaFoldDB" id="A0A3D8K6J0"/>